<accession>A0A418SDN8</accession>
<protein>
    <submittedName>
        <fullName evidence="1">Uncharacterized protein</fullName>
    </submittedName>
</protein>
<gene>
    <name evidence="1" type="ORF">PSAL_006140</name>
</gene>
<reference evidence="1 2" key="1">
    <citation type="submission" date="2020-08" db="EMBL/GenBank/DDBJ databases">
        <title>Genome sequence of Rhodobacteraceae bacterium Lw-13e.</title>
        <authorList>
            <person name="Poehlein A."/>
            <person name="Wolter L."/>
            <person name="Daniel R."/>
            <person name="Brinkhoff T."/>
        </authorList>
    </citation>
    <scope>NUCLEOTIDE SEQUENCE [LARGE SCALE GENOMIC DNA]</scope>
    <source>
        <strain evidence="1 2">Lw-13e</strain>
    </source>
</reference>
<dbReference type="Proteomes" id="UP000283786">
    <property type="component" value="Chromosome"/>
</dbReference>
<name>A0A418SDN8_9RHOB</name>
<evidence type="ECO:0000313" key="1">
    <source>
        <dbReference type="EMBL" id="QPM89398.1"/>
    </source>
</evidence>
<organism evidence="1 2">
    <name type="scientific">Pseudooceanicola algae</name>
    <dbReference type="NCBI Taxonomy" id="1537215"/>
    <lineage>
        <taxon>Bacteria</taxon>
        <taxon>Pseudomonadati</taxon>
        <taxon>Pseudomonadota</taxon>
        <taxon>Alphaproteobacteria</taxon>
        <taxon>Rhodobacterales</taxon>
        <taxon>Paracoccaceae</taxon>
        <taxon>Pseudooceanicola</taxon>
    </lineage>
</organism>
<dbReference type="AlphaFoldDB" id="A0A418SDN8"/>
<dbReference type="RefSeq" id="WP_119839840.1">
    <property type="nucleotide sequence ID" value="NZ_CP060436.1"/>
</dbReference>
<keyword evidence="2" id="KW-1185">Reference proteome</keyword>
<proteinExistence type="predicted"/>
<dbReference type="OrthoDB" id="7596070at2"/>
<sequence length="173" mass="19152">MSNEALKASTSDPTWSELMTAWEQECSDYEENLADYASASLPILDELARGTPTLNAATYVLKVAGAPKAAFQANRTFLPGYTGKVLRIRHIVTSPKFDFDNTIDYDEYIDVMVGVFSAALDLAYGELASDHIKFHLKSPVERTFGHNFTDALRGDGAFKIADIRGSWIYLSKV</sequence>
<evidence type="ECO:0000313" key="2">
    <source>
        <dbReference type="Proteomes" id="UP000283786"/>
    </source>
</evidence>
<dbReference type="KEGG" id="palw:PSAL_006140"/>
<dbReference type="EMBL" id="CP060436">
    <property type="protein sequence ID" value="QPM89398.1"/>
    <property type="molecule type" value="Genomic_DNA"/>
</dbReference>